<evidence type="ECO:0000256" key="7">
    <source>
        <dbReference type="ARBA" id="ARBA00023053"/>
    </source>
</evidence>
<dbReference type="InterPro" id="IPR051163">
    <property type="entry name" value="Sodium:Solute_Symporter_SSF"/>
</dbReference>
<comment type="subcellular location">
    <subcellularLocation>
        <location evidence="1">Cell membrane</location>
        <topology evidence="1">Multi-pass membrane protein</topology>
    </subcellularLocation>
</comment>
<protein>
    <submittedName>
        <fullName evidence="13">Sodium-coupled monocarboxylate transporter 2</fullName>
    </submittedName>
</protein>
<dbReference type="Gene3D" id="1.20.1730.10">
    <property type="entry name" value="Sodium/glucose cotransporter"/>
    <property type="match status" value="1"/>
</dbReference>
<dbReference type="InterPro" id="IPR038377">
    <property type="entry name" value="Na/Glc_symporter_sf"/>
</dbReference>
<dbReference type="GO" id="GO:0005886">
    <property type="term" value="C:plasma membrane"/>
    <property type="evidence" value="ECO:0007669"/>
    <property type="project" value="UniProtKB-SubCell"/>
</dbReference>
<dbReference type="GO" id="GO:0015293">
    <property type="term" value="F:symporter activity"/>
    <property type="evidence" value="ECO:0007669"/>
    <property type="project" value="TreeGrafter"/>
</dbReference>
<keyword evidence="4" id="KW-1003">Cell membrane</keyword>
<keyword evidence="5 12" id="KW-0812">Transmembrane</keyword>
<evidence type="ECO:0000256" key="6">
    <source>
        <dbReference type="ARBA" id="ARBA00022989"/>
    </source>
</evidence>
<gene>
    <name evidence="13" type="primary">SLC5A12_10</name>
    <name evidence="13" type="ORF">TNIN_111381</name>
</gene>
<dbReference type="AlphaFoldDB" id="A0A8X6X0F0"/>
<name>A0A8X6X0F0_9ARAC</name>
<evidence type="ECO:0000256" key="12">
    <source>
        <dbReference type="SAM" id="Phobius"/>
    </source>
</evidence>
<keyword evidence="6 12" id="KW-1133">Transmembrane helix</keyword>
<evidence type="ECO:0000313" key="14">
    <source>
        <dbReference type="Proteomes" id="UP000886998"/>
    </source>
</evidence>
<keyword evidence="9 12" id="KW-0472">Membrane</keyword>
<evidence type="ECO:0000256" key="1">
    <source>
        <dbReference type="ARBA" id="ARBA00004651"/>
    </source>
</evidence>
<dbReference type="PANTHER" id="PTHR42985:SF40">
    <property type="entry name" value="LD47995P-RELATED"/>
    <property type="match status" value="1"/>
</dbReference>
<evidence type="ECO:0000256" key="9">
    <source>
        <dbReference type="ARBA" id="ARBA00023136"/>
    </source>
</evidence>
<reference evidence="13" key="1">
    <citation type="submission" date="2020-08" db="EMBL/GenBank/DDBJ databases">
        <title>Multicomponent nature underlies the extraordinary mechanical properties of spider dragline silk.</title>
        <authorList>
            <person name="Kono N."/>
            <person name="Nakamura H."/>
            <person name="Mori M."/>
            <person name="Yoshida Y."/>
            <person name="Ohtoshi R."/>
            <person name="Malay A.D."/>
            <person name="Moran D.A.P."/>
            <person name="Tomita M."/>
            <person name="Numata K."/>
            <person name="Arakawa K."/>
        </authorList>
    </citation>
    <scope>NUCLEOTIDE SEQUENCE</scope>
</reference>
<dbReference type="PANTHER" id="PTHR42985">
    <property type="entry name" value="SODIUM-COUPLED MONOCARBOXYLATE TRANSPORTER"/>
    <property type="match status" value="1"/>
</dbReference>
<dbReference type="PROSITE" id="PS50283">
    <property type="entry name" value="NA_SOLUT_SYMP_3"/>
    <property type="match status" value="1"/>
</dbReference>
<keyword evidence="7" id="KW-0915">Sodium</keyword>
<evidence type="ECO:0000256" key="3">
    <source>
        <dbReference type="ARBA" id="ARBA00022448"/>
    </source>
</evidence>
<evidence type="ECO:0000256" key="5">
    <source>
        <dbReference type="ARBA" id="ARBA00022692"/>
    </source>
</evidence>
<evidence type="ECO:0000313" key="13">
    <source>
        <dbReference type="EMBL" id="GFY44648.1"/>
    </source>
</evidence>
<dbReference type="GO" id="GO:0006814">
    <property type="term" value="P:sodium ion transport"/>
    <property type="evidence" value="ECO:0007669"/>
    <property type="project" value="UniProtKB-KW"/>
</dbReference>
<dbReference type="Pfam" id="PF00474">
    <property type="entry name" value="SSF"/>
    <property type="match status" value="1"/>
</dbReference>
<keyword evidence="3" id="KW-0813">Transport</keyword>
<evidence type="ECO:0000256" key="4">
    <source>
        <dbReference type="ARBA" id="ARBA00022475"/>
    </source>
</evidence>
<comment type="caution">
    <text evidence="13">The sequence shown here is derived from an EMBL/GenBank/DDBJ whole genome shotgun (WGS) entry which is preliminary data.</text>
</comment>
<accession>A0A8X6X0F0</accession>
<evidence type="ECO:0000256" key="8">
    <source>
        <dbReference type="ARBA" id="ARBA00023065"/>
    </source>
</evidence>
<proteinExistence type="inferred from homology"/>
<keyword evidence="8" id="KW-0406">Ion transport</keyword>
<feature type="transmembrane region" description="Helical" evidence="12">
    <location>
        <begin position="6"/>
        <end position="30"/>
    </location>
</feature>
<evidence type="ECO:0000256" key="2">
    <source>
        <dbReference type="ARBA" id="ARBA00006434"/>
    </source>
</evidence>
<evidence type="ECO:0000256" key="11">
    <source>
        <dbReference type="RuleBase" id="RU362091"/>
    </source>
</evidence>
<keyword evidence="10" id="KW-0739">Sodium transport</keyword>
<sequence length="104" mass="11849">MKKEKLILSAVDCIVFAAALFVSAGISLYLQMTGKKTKEEYLLAGRDMSVLPIAFSHMATFLSTTIFMGVPTEIYLYGTNLVFLKFRFYNWSHHCIVYFLTDLC</sequence>
<organism evidence="13 14">
    <name type="scientific">Trichonephila inaurata madagascariensis</name>
    <dbReference type="NCBI Taxonomy" id="2747483"/>
    <lineage>
        <taxon>Eukaryota</taxon>
        <taxon>Metazoa</taxon>
        <taxon>Ecdysozoa</taxon>
        <taxon>Arthropoda</taxon>
        <taxon>Chelicerata</taxon>
        <taxon>Arachnida</taxon>
        <taxon>Araneae</taxon>
        <taxon>Araneomorphae</taxon>
        <taxon>Entelegynae</taxon>
        <taxon>Araneoidea</taxon>
        <taxon>Nephilidae</taxon>
        <taxon>Trichonephila</taxon>
        <taxon>Trichonephila inaurata</taxon>
    </lineage>
</organism>
<comment type="similarity">
    <text evidence="2 11">Belongs to the sodium:solute symporter (SSF) (TC 2.A.21) family.</text>
</comment>
<keyword evidence="14" id="KW-1185">Reference proteome</keyword>
<dbReference type="Proteomes" id="UP000886998">
    <property type="component" value="Unassembled WGS sequence"/>
</dbReference>
<dbReference type="EMBL" id="BMAV01004338">
    <property type="protein sequence ID" value="GFY44648.1"/>
    <property type="molecule type" value="Genomic_DNA"/>
</dbReference>
<evidence type="ECO:0000256" key="10">
    <source>
        <dbReference type="ARBA" id="ARBA00023201"/>
    </source>
</evidence>
<dbReference type="InterPro" id="IPR001734">
    <property type="entry name" value="Na/solute_symporter"/>
</dbReference>
<dbReference type="OrthoDB" id="6132759at2759"/>